<feature type="domain" description="HTH lysR-type" evidence="5">
    <location>
        <begin position="2"/>
        <end position="59"/>
    </location>
</feature>
<organism evidence="6 7">
    <name type="scientific">Noviherbaspirillum album</name>
    <dbReference type="NCBI Taxonomy" id="3080276"/>
    <lineage>
        <taxon>Bacteria</taxon>
        <taxon>Pseudomonadati</taxon>
        <taxon>Pseudomonadota</taxon>
        <taxon>Betaproteobacteria</taxon>
        <taxon>Burkholderiales</taxon>
        <taxon>Oxalobacteraceae</taxon>
        <taxon>Noviherbaspirillum</taxon>
    </lineage>
</organism>
<evidence type="ECO:0000313" key="6">
    <source>
        <dbReference type="EMBL" id="MEC4720949.1"/>
    </source>
</evidence>
<sequence>MLNLNDLHYFVRVVDHGGFAAASRRLGIPKSTLAKRVSELESELKVRLIQRSSRRFTVTELGQEFYRHAMAMVIEAEAAEDVVRGRLAEPSGMVRITASIPTAQNALRKPLVELAREFPKIHIALHASDRFVDVVQEGFDIAVRDHFATLPDSGLVQRRIGADDIHLVASPEYVARRGTAIHPSDLAMHDGLMVHGAGSTWRLRNEQKEEIEVRPVAVMSADESSFLLDAACAGLGVACLPWRLCAAALRDGRLVRVLNDWTAGSVTTTLLMPHRRGQLPSVRIVADRIADYLNMLEE</sequence>
<dbReference type="InterPro" id="IPR036390">
    <property type="entry name" value="WH_DNA-bd_sf"/>
</dbReference>
<dbReference type="SUPFAM" id="SSF46785">
    <property type="entry name" value="Winged helix' DNA-binding domain"/>
    <property type="match status" value="1"/>
</dbReference>
<dbReference type="InterPro" id="IPR036388">
    <property type="entry name" value="WH-like_DNA-bd_sf"/>
</dbReference>
<dbReference type="PANTHER" id="PTHR30537:SF31">
    <property type="entry name" value="TRANSCRIPTIONAL REGULATOR, LYSR FAMILY"/>
    <property type="match status" value="1"/>
</dbReference>
<dbReference type="EMBL" id="JAWIIV010000014">
    <property type="protein sequence ID" value="MEC4720949.1"/>
    <property type="molecule type" value="Genomic_DNA"/>
</dbReference>
<protein>
    <submittedName>
        <fullName evidence="6">LysR substrate-binding domain-containing protein</fullName>
    </submittedName>
</protein>
<dbReference type="Gene3D" id="3.40.190.290">
    <property type="match status" value="1"/>
</dbReference>
<dbReference type="Proteomes" id="UP001352263">
    <property type="component" value="Unassembled WGS sequence"/>
</dbReference>
<evidence type="ECO:0000256" key="1">
    <source>
        <dbReference type="ARBA" id="ARBA00009437"/>
    </source>
</evidence>
<evidence type="ECO:0000313" key="7">
    <source>
        <dbReference type="Proteomes" id="UP001352263"/>
    </source>
</evidence>
<dbReference type="Pfam" id="PF03466">
    <property type="entry name" value="LysR_substrate"/>
    <property type="match status" value="1"/>
</dbReference>
<evidence type="ECO:0000256" key="3">
    <source>
        <dbReference type="ARBA" id="ARBA00023125"/>
    </source>
</evidence>
<dbReference type="PROSITE" id="PS50931">
    <property type="entry name" value="HTH_LYSR"/>
    <property type="match status" value="1"/>
</dbReference>
<evidence type="ECO:0000259" key="5">
    <source>
        <dbReference type="PROSITE" id="PS50931"/>
    </source>
</evidence>
<comment type="similarity">
    <text evidence="1">Belongs to the LysR transcriptional regulatory family.</text>
</comment>
<gene>
    <name evidence="6" type="ORF">RY831_17420</name>
</gene>
<dbReference type="Gene3D" id="1.10.10.10">
    <property type="entry name" value="Winged helix-like DNA-binding domain superfamily/Winged helix DNA-binding domain"/>
    <property type="match status" value="1"/>
</dbReference>
<dbReference type="InterPro" id="IPR005119">
    <property type="entry name" value="LysR_subst-bd"/>
</dbReference>
<proteinExistence type="inferred from homology"/>
<keyword evidence="7" id="KW-1185">Reference proteome</keyword>
<dbReference type="Pfam" id="PF00126">
    <property type="entry name" value="HTH_1"/>
    <property type="match status" value="1"/>
</dbReference>
<comment type="caution">
    <text evidence="6">The sequence shown here is derived from an EMBL/GenBank/DDBJ whole genome shotgun (WGS) entry which is preliminary data.</text>
</comment>
<dbReference type="CDD" id="cd08422">
    <property type="entry name" value="PBP2_CrgA_like"/>
    <property type="match status" value="1"/>
</dbReference>
<keyword evidence="4" id="KW-0804">Transcription</keyword>
<name>A0ABU6JBC9_9BURK</name>
<dbReference type="PANTHER" id="PTHR30537">
    <property type="entry name" value="HTH-TYPE TRANSCRIPTIONAL REGULATOR"/>
    <property type="match status" value="1"/>
</dbReference>
<keyword evidence="2" id="KW-0805">Transcription regulation</keyword>
<dbReference type="InterPro" id="IPR058163">
    <property type="entry name" value="LysR-type_TF_proteobact-type"/>
</dbReference>
<reference evidence="6 7" key="1">
    <citation type="submission" date="2023-10" db="EMBL/GenBank/DDBJ databases">
        <title>Noviherbaspirillum sp. CPCC 100848 genome assembly.</title>
        <authorList>
            <person name="Li X.Y."/>
            <person name="Fang X.M."/>
        </authorList>
    </citation>
    <scope>NUCLEOTIDE SEQUENCE [LARGE SCALE GENOMIC DNA]</scope>
    <source>
        <strain evidence="6 7">CPCC 100848</strain>
    </source>
</reference>
<evidence type="ECO:0000256" key="2">
    <source>
        <dbReference type="ARBA" id="ARBA00023015"/>
    </source>
</evidence>
<accession>A0ABU6JBC9</accession>
<evidence type="ECO:0000256" key="4">
    <source>
        <dbReference type="ARBA" id="ARBA00023163"/>
    </source>
</evidence>
<dbReference type="InterPro" id="IPR000847">
    <property type="entry name" value="LysR_HTH_N"/>
</dbReference>
<dbReference type="RefSeq" id="WP_326507657.1">
    <property type="nucleotide sequence ID" value="NZ_JAWIIV010000014.1"/>
</dbReference>
<keyword evidence="3" id="KW-0238">DNA-binding</keyword>
<dbReference type="SUPFAM" id="SSF53850">
    <property type="entry name" value="Periplasmic binding protein-like II"/>
    <property type="match status" value="1"/>
</dbReference>